<dbReference type="OrthoDB" id="9789502at2"/>
<organism evidence="2 3">
    <name type="scientific">Paludisphaera borealis</name>
    <dbReference type="NCBI Taxonomy" id="1387353"/>
    <lineage>
        <taxon>Bacteria</taxon>
        <taxon>Pseudomonadati</taxon>
        <taxon>Planctomycetota</taxon>
        <taxon>Planctomycetia</taxon>
        <taxon>Isosphaerales</taxon>
        <taxon>Isosphaeraceae</taxon>
        <taxon>Paludisphaera</taxon>
    </lineage>
</organism>
<gene>
    <name evidence="2" type="ORF">BSF38_01638</name>
</gene>
<protein>
    <recommendedName>
        <fullName evidence="1">Putative restriction endonuclease domain-containing protein</fullName>
    </recommendedName>
</protein>
<dbReference type="Gene3D" id="3.90.1570.10">
    <property type="entry name" value="tt1808, chain A"/>
    <property type="match status" value="1"/>
</dbReference>
<sequence>MPSRDRADAGRRLAFARRVRGSRSEPEPDLSIVRGDIDDYTDRHPAPADVGLIVEIADSSLARDRGEKRDLYARAGVPAYWIVNLVARQVEAHALPVGGAYPPATILAEDQTIDLVLDGQSLGRIDVADLLAKRP</sequence>
<dbReference type="Pfam" id="PF05685">
    <property type="entry name" value="Uma2"/>
    <property type="match status" value="1"/>
</dbReference>
<dbReference type="SUPFAM" id="SSF52980">
    <property type="entry name" value="Restriction endonuclease-like"/>
    <property type="match status" value="1"/>
</dbReference>
<dbReference type="PANTHER" id="PTHR35400">
    <property type="entry name" value="SLR1083 PROTEIN"/>
    <property type="match status" value="1"/>
</dbReference>
<dbReference type="STRING" id="1387353.BSF38_01638"/>
<dbReference type="InterPro" id="IPR008538">
    <property type="entry name" value="Uma2"/>
</dbReference>
<name>A0A1U7CML3_9BACT</name>
<dbReference type="AlphaFoldDB" id="A0A1U7CML3"/>
<keyword evidence="3" id="KW-1185">Reference proteome</keyword>
<accession>A0A1U7CML3</accession>
<dbReference type="EMBL" id="CP019082">
    <property type="protein sequence ID" value="APW60172.1"/>
    <property type="molecule type" value="Genomic_DNA"/>
</dbReference>
<evidence type="ECO:0000313" key="3">
    <source>
        <dbReference type="Proteomes" id="UP000186309"/>
    </source>
</evidence>
<dbReference type="PANTHER" id="PTHR35400:SF1">
    <property type="entry name" value="SLR1083 PROTEIN"/>
    <property type="match status" value="1"/>
</dbReference>
<feature type="domain" description="Putative restriction endonuclease" evidence="1">
    <location>
        <begin position="21"/>
        <end position="118"/>
    </location>
</feature>
<evidence type="ECO:0000313" key="2">
    <source>
        <dbReference type="EMBL" id="APW60172.1"/>
    </source>
</evidence>
<dbReference type="InterPro" id="IPR012296">
    <property type="entry name" value="Nuclease_put_TT1808"/>
</dbReference>
<dbReference type="Proteomes" id="UP000186309">
    <property type="component" value="Chromosome"/>
</dbReference>
<dbReference type="InterPro" id="IPR011335">
    <property type="entry name" value="Restrct_endonuc-II-like"/>
</dbReference>
<dbReference type="CDD" id="cd06260">
    <property type="entry name" value="DUF820-like"/>
    <property type="match status" value="1"/>
</dbReference>
<evidence type="ECO:0000259" key="1">
    <source>
        <dbReference type="Pfam" id="PF05685"/>
    </source>
</evidence>
<reference evidence="3" key="1">
    <citation type="submission" date="2016-12" db="EMBL/GenBank/DDBJ databases">
        <title>Comparative genomics of four Isosphaeraceae planctomycetes: a common pool of plasmids and glycoside hydrolase genes.</title>
        <authorList>
            <person name="Ivanova A."/>
        </authorList>
    </citation>
    <scope>NUCLEOTIDE SEQUENCE [LARGE SCALE GENOMIC DNA]</scope>
    <source>
        <strain evidence="3">PX4</strain>
    </source>
</reference>
<proteinExistence type="predicted"/>
<dbReference type="KEGG" id="pbor:BSF38_01638"/>